<reference evidence="13 14" key="1">
    <citation type="journal article" date="2024" name="Nat. Commun.">
        <title>Phylogenomics reveals the evolutionary origins of lichenization in chlorophyte algae.</title>
        <authorList>
            <person name="Puginier C."/>
            <person name="Libourel C."/>
            <person name="Otte J."/>
            <person name="Skaloud P."/>
            <person name="Haon M."/>
            <person name="Grisel S."/>
            <person name="Petersen M."/>
            <person name="Berrin J.G."/>
            <person name="Delaux P.M."/>
            <person name="Dal Grande F."/>
            <person name="Keller J."/>
        </authorList>
    </citation>
    <scope>NUCLEOTIDE SEQUENCE [LARGE SCALE GENOMIC DNA]</scope>
    <source>
        <strain evidence="13 14">SAG 2523</strain>
    </source>
</reference>
<proteinExistence type="predicted"/>
<evidence type="ECO:0000256" key="4">
    <source>
        <dbReference type="ARBA" id="ARBA00023163"/>
    </source>
</evidence>
<dbReference type="Pfam" id="PF24658">
    <property type="entry name" value="DUF7647"/>
    <property type="match status" value="1"/>
</dbReference>
<dbReference type="Pfam" id="PF04182">
    <property type="entry name" value="B-block_TFIIIC"/>
    <property type="match status" value="1"/>
</dbReference>
<dbReference type="EMBL" id="JALJOV010000661">
    <property type="protein sequence ID" value="KAK9862062.1"/>
    <property type="molecule type" value="Genomic_DNA"/>
</dbReference>
<evidence type="ECO:0000259" key="10">
    <source>
        <dbReference type="Pfam" id="PF24538"/>
    </source>
</evidence>
<gene>
    <name evidence="13" type="ORF">WJX84_000256</name>
</gene>
<evidence type="ECO:0000256" key="6">
    <source>
        <dbReference type="SAM" id="MobiDB-lite"/>
    </source>
</evidence>
<feature type="domain" description="GTF3C1 extended winged-helix" evidence="9">
    <location>
        <begin position="499"/>
        <end position="601"/>
    </location>
</feature>
<evidence type="ECO:0000259" key="8">
    <source>
        <dbReference type="Pfam" id="PF23704"/>
    </source>
</evidence>
<feature type="domain" description="DUF7647" evidence="12">
    <location>
        <begin position="707"/>
        <end position="867"/>
    </location>
</feature>
<evidence type="ECO:0000256" key="1">
    <source>
        <dbReference type="ARBA" id="ARBA00004123"/>
    </source>
</evidence>
<evidence type="ECO:0000259" key="7">
    <source>
        <dbReference type="Pfam" id="PF04182"/>
    </source>
</evidence>
<evidence type="ECO:0000259" key="9">
    <source>
        <dbReference type="Pfam" id="PF24101"/>
    </source>
</evidence>
<dbReference type="Pfam" id="PF23704">
    <property type="entry name" value="WHD_GTF3C1_N"/>
    <property type="match status" value="1"/>
</dbReference>
<dbReference type="GO" id="GO:0006384">
    <property type="term" value="P:transcription initiation at RNA polymerase III promoter"/>
    <property type="evidence" value="ECO:0007669"/>
    <property type="project" value="InterPro"/>
</dbReference>
<evidence type="ECO:0000313" key="14">
    <source>
        <dbReference type="Proteomes" id="UP001485043"/>
    </source>
</evidence>
<dbReference type="GO" id="GO:0003677">
    <property type="term" value="F:DNA binding"/>
    <property type="evidence" value="ECO:0007669"/>
    <property type="project" value="UniProtKB-KW"/>
</dbReference>
<name>A0AAW1SXG9_9CHLO</name>
<dbReference type="Proteomes" id="UP001485043">
    <property type="component" value="Unassembled WGS sequence"/>
</dbReference>
<dbReference type="GO" id="GO:0042791">
    <property type="term" value="P:5S class rRNA transcription by RNA polymerase III"/>
    <property type="evidence" value="ECO:0007669"/>
    <property type="project" value="TreeGrafter"/>
</dbReference>
<comment type="subcellular location">
    <subcellularLocation>
        <location evidence="1">Nucleus</location>
    </subcellularLocation>
</comment>
<keyword evidence="5" id="KW-0539">Nucleus</keyword>
<accession>A0AAW1SXG9</accession>
<keyword evidence="2" id="KW-0597">Phosphoprotein</keyword>
<dbReference type="GO" id="GO:0005634">
    <property type="term" value="C:nucleus"/>
    <property type="evidence" value="ECO:0007669"/>
    <property type="project" value="UniProtKB-SubCell"/>
</dbReference>
<organism evidence="13 14">
    <name type="scientific">Apatococcus fuscideae</name>
    <dbReference type="NCBI Taxonomy" id="2026836"/>
    <lineage>
        <taxon>Eukaryota</taxon>
        <taxon>Viridiplantae</taxon>
        <taxon>Chlorophyta</taxon>
        <taxon>core chlorophytes</taxon>
        <taxon>Trebouxiophyceae</taxon>
        <taxon>Chlorellales</taxon>
        <taxon>Chlorellaceae</taxon>
        <taxon>Apatococcus</taxon>
    </lineage>
</organism>
<protein>
    <recommendedName>
        <fullName evidence="15">B-block binding subunit of TFIIIC domain-containing protein</fullName>
    </recommendedName>
</protein>
<keyword evidence="4" id="KW-0804">Transcription</keyword>
<evidence type="ECO:0000259" key="12">
    <source>
        <dbReference type="Pfam" id="PF24658"/>
    </source>
</evidence>
<dbReference type="InterPro" id="IPR044210">
    <property type="entry name" value="Tfc3-like"/>
</dbReference>
<feature type="domain" description="General transcription factor 3C polypeptide 1 winged-helix" evidence="8">
    <location>
        <begin position="1"/>
        <end position="114"/>
    </location>
</feature>
<feature type="domain" description="DUF7599" evidence="10">
    <location>
        <begin position="240"/>
        <end position="308"/>
    </location>
</feature>
<feature type="region of interest" description="Disordered" evidence="6">
    <location>
        <begin position="974"/>
        <end position="1070"/>
    </location>
</feature>
<evidence type="ECO:0000256" key="2">
    <source>
        <dbReference type="ARBA" id="ARBA00022553"/>
    </source>
</evidence>
<dbReference type="InterPro" id="IPR056428">
    <property type="entry name" value="WH_GTF3C1"/>
</dbReference>
<keyword evidence="14" id="KW-1185">Reference proteome</keyword>
<dbReference type="InterPro" id="IPR007309">
    <property type="entry name" value="TFIIIC_Bblock-bd"/>
</dbReference>
<comment type="caution">
    <text evidence="13">The sequence shown here is derived from an EMBL/GenBank/DDBJ whole genome shotgun (WGS) entry which is preliminary data.</text>
</comment>
<evidence type="ECO:0000256" key="5">
    <source>
        <dbReference type="ARBA" id="ARBA00023242"/>
    </source>
</evidence>
<feature type="region of interest" description="Disordered" evidence="6">
    <location>
        <begin position="1519"/>
        <end position="1558"/>
    </location>
</feature>
<dbReference type="InterPro" id="IPR056063">
    <property type="entry name" value="DUF7646"/>
</dbReference>
<dbReference type="Pfam" id="PF24538">
    <property type="entry name" value="DUF7599"/>
    <property type="match status" value="1"/>
</dbReference>
<dbReference type="InterPro" id="IPR056467">
    <property type="entry name" value="eWH_GTF3C1"/>
</dbReference>
<dbReference type="Pfam" id="PF24657">
    <property type="entry name" value="DUF7646"/>
    <property type="match status" value="1"/>
</dbReference>
<sequence length="1685" mass="184776">MEALYQAALEAVALAEPPGLSLEAMWQQLEECQPVSGITALPQPLKQMLWVGLLQGKQHLKFLLPSASSETSAIDPVSHHEIDDSSSMNELSSMMKAGVLIQATRGLQEAFLGIVDEQLTMGKISKEMERMLIVIGRAGKNGILHTQLTEEMSTQNAATGMRTAMKPQACHHLTKNLETRGLIVKNDCNTQQDGVVTSTTICHLSRFADKLPDQQKLQMTAPGNNPDTGYYNVVDELDLQVRICNLLVAQPNQMVLEPDLRVKLGMQNHEGRRRFKRMADAMQQSGIVKEVLGTVGDKGAAALQLLKYPVRKSHLSQVAAADGFSHDADDDVQHADSEVQIEACLDHQMIQMVIQAGPEGISVPDICQRVGENSRRLAAKIREMIDTYGLTESRVQKFRQHSRNLVAPQQLRNAWQASAQLQVPHASSYLQALKQMSVHGNDTVLPSDTASLLEGPASEDLPAGRQLALQNSAGASTISELVSKSSYAHLAVTFGKALSKQGLMRVQAILDALEQKPFVLTTELGTIFAGIQDAVFQGASKPDKRTLTRVLELGHEHNCFNCHTLTVPAHGLGSVEQSFQVVLKPGRELTDDLLRQIRDAHISARRVNRGRGMPAIQVKAQLDAGEEVPSFDDVQRLVDPTGHGKQKTERLMDMNAVLSKAGNNGMIQGKMIRAWTLHTHFCRLMGMASAVPADDLAMLPEVSEALRTASLSDLWKSIPVHLVAQTVGITCNKEILNAAIEAKSTVGDLSPQAHSDIFDDSWRDRYFGLLTILQNLGLLRQAESGQGRQKLWRPQNGLFTYSIELATEGRLEIRQNAEDLPITRIFDFRHEQGIDSYWVQLEICCHKAALHTDCYPLQLCPSITPVRGWNAKQLMPWDKWSKLNARLATYSSRPSTLDCQAIASELDLQTEQVREIALKKFSSRAPLGSLKKQQEVKLRSLPTIRARILKSGPAPDVAEREAVLQAKEKAQKEAKALVQAAGKKRKRTNHEGPHRVGVKERRTKWHNFQSDKQLRAERRAAQEQARNLTPDGNEADAEAEADASGEDDDGAGEGRPLRHKQPASRKRNWRAAEDTAVLWNVVKWRTGSKAQALNRAVPDEPIHITKQQAMMRERMLRRHEATSNLYVQFESVLFRLQNYCRLKPELPDDDGGPVVADPEEQQLLAEAAQFISRLVDAAPQRAIDERLNQRVKQHRGPREKSLAARHMANRAFQRALHGRLLKPYRRSAGSVKGTGLLDSEIPSLMTVVAAELIQGMCYAAKVTGVDTPEVYNSVIARFPSKVKAAAISFVRSRLNMPRAKNTDYIDNLCAKLETRDARLIRNGHAAEQLLARSVWPEHPAAAPSVKVHTARAATGSLSLATKGELPPAMSAAILGQVACGFAVVQPHRAQVDVAGLMTQDAEPDAPKPAVGLLTADEIPLQAALPPHGAHGEALASQQYWSSRLLSIIEESREDGISHSESAARLQAGMHKVPSQPPYQLEHLLRSMQEAGSIVQVLGYNQPLYVAKVHANCYMTGPKEAPAAEDPISTSPSPHTAPGPTPMDDAPSGSPVAACQPESLLGSPTGIEKPFRPWLDPNGNVNWPYWKALTIKAASLVLHSPGAAKALLIHRLSILSPQAVHLLLDRMVACDVLHAATHQPAGCQQAAGPPSFLRSPTETASAKHYFFNISHGFTNLANATPYDCGG</sequence>
<dbReference type="Pfam" id="PF24101">
    <property type="entry name" value="WHD_GTF3C1"/>
    <property type="match status" value="1"/>
</dbReference>
<feature type="domain" description="DUF7646" evidence="11">
    <location>
        <begin position="341"/>
        <end position="392"/>
    </location>
</feature>
<dbReference type="PANTHER" id="PTHR15180:SF1">
    <property type="entry name" value="GENERAL TRANSCRIPTION FACTOR 3C POLYPEPTIDE 1"/>
    <property type="match status" value="1"/>
</dbReference>
<dbReference type="InterPro" id="IPR056020">
    <property type="entry name" value="DUF7599"/>
</dbReference>
<evidence type="ECO:0000313" key="13">
    <source>
        <dbReference type="EMBL" id="KAK9862062.1"/>
    </source>
</evidence>
<feature type="compositionally biased region" description="Basic residues" evidence="6">
    <location>
        <begin position="1057"/>
        <end position="1069"/>
    </location>
</feature>
<dbReference type="GO" id="GO:0000127">
    <property type="term" value="C:transcription factor TFIIIC complex"/>
    <property type="evidence" value="ECO:0007669"/>
    <property type="project" value="InterPro"/>
</dbReference>
<keyword evidence="3" id="KW-0238">DNA-binding</keyword>
<feature type="domain" description="B-block binding subunit of TFIIIC" evidence="7">
    <location>
        <begin position="131"/>
        <end position="209"/>
    </location>
</feature>
<dbReference type="PANTHER" id="PTHR15180">
    <property type="entry name" value="GENERAL TRANSCRIPTION FACTOR 3C POLYPEPTIDE 1"/>
    <property type="match status" value="1"/>
</dbReference>
<evidence type="ECO:0000256" key="3">
    <source>
        <dbReference type="ARBA" id="ARBA00023125"/>
    </source>
</evidence>
<dbReference type="InterPro" id="IPR056064">
    <property type="entry name" value="DUF7647"/>
</dbReference>
<evidence type="ECO:0008006" key="15">
    <source>
        <dbReference type="Google" id="ProtNLM"/>
    </source>
</evidence>
<feature type="compositionally biased region" description="Basic and acidic residues" evidence="6">
    <location>
        <begin position="989"/>
        <end position="1000"/>
    </location>
</feature>
<feature type="compositionally biased region" description="Acidic residues" evidence="6">
    <location>
        <begin position="1033"/>
        <end position="1051"/>
    </location>
</feature>
<feature type="compositionally biased region" description="Basic and acidic residues" evidence="6">
    <location>
        <begin position="1012"/>
        <end position="1021"/>
    </location>
</feature>
<evidence type="ECO:0000259" key="11">
    <source>
        <dbReference type="Pfam" id="PF24657"/>
    </source>
</evidence>